<feature type="region of interest" description="Disordered" evidence="2">
    <location>
        <begin position="521"/>
        <end position="544"/>
    </location>
</feature>
<organism evidence="3 4">
    <name type="scientific">Leptomonas seymouri</name>
    <dbReference type="NCBI Taxonomy" id="5684"/>
    <lineage>
        <taxon>Eukaryota</taxon>
        <taxon>Discoba</taxon>
        <taxon>Euglenozoa</taxon>
        <taxon>Kinetoplastea</taxon>
        <taxon>Metakinetoplastina</taxon>
        <taxon>Trypanosomatida</taxon>
        <taxon>Trypanosomatidae</taxon>
        <taxon>Leishmaniinae</taxon>
        <taxon>Leptomonas</taxon>
    </lineage>
</organism>
<dbReference type="AlphaFoldDB" id="A0A0N1PDQ0"/>
<evidence type="ECO:0000256" key="2">
    <source>
        <dbReference type="SAM" id="MobiDB-lite"/>
    </source>
</evidence>
<dbReference type="GO" id="GO:0045505">
    <property type="term" value="F:dynein intermediate chain binding"/>
    <property type="evidence" value="ECO:0007669"/>
    <property type="project" value="InterPro"/>
</dbReference>
<accession>A0A0N1PDQ0</accession>
<evidence type="ECO:0008006" key="5">
    <source>
        <dbReference type="Google" id="ProtNLM"/>
    </source>
</evidence>
<dbReference type="OrthoDB" id="447173at2759"/>
<dbReference type="GO" id="GO:0030286">
    <property type="term" value="C:dynein complex"/>
    <property type="evidence" value="ECO:0007669"/>
    <property type="project" value="InterPro"/>
</dbReference>
<dbReference type="EMBL" id="LJSK01000168">
    <property type="protein sequence ID" value="KPI85754.1"/>
    <property type="molecule type" value="Genomic_DNA"/>
</dbReference>
<dbReference type="GO" id="GO:0007018">
    <property type="term" value="P:microtubule-based movement"/>
    <property type="evidence" value="ECO:0007669"/>
    <property type="project" value="InterPro"/>
</dbReference>
<feature type="region of interest" description="Disordered" evidence="2">
    <location>
        <begin position="1"/>
        <end position="32"/>
    </location>
</feature>
<gene>
    <name evidence="3" type="ORF">ABL78_5172</name>
</gene>
<feature type="region of interest" description="Disordered" evidence="2">
    <location>
        <begin position="338"/>
        <end position="371"/>
    </location>
</feature>
<dbReference type="Proteomes" id="UP000038009">
    <property type="component" value="Unassembled WGS sequence"/>
</dbReference>
<feature type="coiled-coil region" evidence="1">
    <location>
        <begin position="110"/>
        <end position="176"/>
    </location>
</feature>
<protein>
    <recommendedName>
        <fullName evidence="5">Dynein heavy chain coiled coil stalk domain-containing protein</fullName>
    </recommendedName>
</protein>
<dbReference type="InterPro" id="IPR026983">
    <property type="entry name" value="DHC"/>
</dbReference>
<dbReference type="Gene3D" id="1.20.920.60">
    <property type="match status" value="1"/>
</dbReference>
<dbReference type="VEuPathDB" id="TriTrypDB:Lsey_0168_0010"/>
<evidence type="ECO:0000256" key="1">
    <source>
        <dbReference type="SAM" id="Coils"/>
    </source>
</evidence>
<keyword evidence="1" id="KW-0175">Coiled coil</keyword>
<dbReference type="GO" id="GO:0051959">
    <property type="term" value="F:dynein light intermediate chain binding"/>
    <property type="evidence" value="ECO:0007669"/>
    <property type="project" value="InterPro"/>
</dbReference>
<keyword evidence="4" id="KW-1185">Reference proteome</keyword>
<dbReference type="OMA" id="SYVKPPD"/>
<sequence>MSTRKPLSSARKPASPNRPAQKSGSASLVIPGASETNDNVLSKISSTAHIRVAVNDLVAYEFVEAKTNAWRWGLGTVASIPAPRLVQLMLWEGSGGELPPDASPVSEAERAAAVRRLEELQAKCQIAEGEMEDLNKTIAVEQAHYNQGRAAYEADAQRTVIEAQEAQKVVRQLKESDWREIRSYVNPPDIVKLIMEATLITLGEKMYDWSHILKVIRQRTFMKRMMEFEPLGISQWARRQLRKEYLPNPRFTHEDAMEGSRALGALERWVRTQLATMEVTVDMADFDKTRARDRKRIADMEKRLRERRLEVVAYKDEESKLKAQLGDPPLQFDYGKREDAAASAAPAAERGSPKAEGRAGAPPLHESVHGGTSAWTFTDVSKVVLLSSVLVNYDRPTSTTITLTPEQLQQLKDALSARVDPFAEMQKVDNKIKKFEDDLQDARTDLADALQALADAKAIQAEHNVQLAAKDREIEEAKEAAAATAAAKAHTKPAPLPSAETLAKDLADKKKELEALKAALAEEKKKNKNPKSKSNGTNGGPAPIALEVEPIAHDIARDGSFPQLFHAADDRKLAKIVDRLEKEIRALRSESASANDVLESVNSTINARPDLKRYLEEDL</sequence>
<dbReference type="PANTHER" id="PTHR45703:SF36">
    <property type="entry name" value="DYNEIN HEAVY CHAIN, CYTOPLASMIC"/>
    <property type="match status" value="1"/>
</dbReference>
<evidence type="ECO:0000313" key="3">
    <source>
        <dbReference type="EMBL" id="KPI85754.1"/>
    </source>
</evidence>
<feature type="coiled-coil region" evidence="1">
    <location>
        <begin position="570"/>
        <end position="597"/>
    </location>
</feature>
<dbReference type="PANTHER" id="PTHR45703">
    <property type="entry name" value="DYNEIN HEAVY CHAIN"/>
    <property type="match status" value="1"/>
</dbReference>
<reference evidence="3 4" key="1">
    <citation type="journal article" date="2015" name="PLoS Pathog.">
        <title>Leptomonas seymouri: Adaptations to the Dixenous Life Cycle Analyzed by Genome Sequencing, Transcriptome Profiling and Co-infection with Leishmania donovani.</title>
        <authorList>
            <person name="Kraeva N."/>
            <person name="Butenko A."/>
            <person name="Hlavacova J."/>
            <person name="Kostygov A."/>
            <person name="Myskova J."/>
            <person name="Grybchuk D."/>
            <person name="Lestinova T."/>
            <person name="Votypka J."/>
            <person name="Volf P."/>
            <person name="Opperdoes F."/>
            <person name="Flegontov P."/>
            <person name="Lukes J."/>
            <person name="Yurchenko V."/>
        </authorList>
    </citation>
    <scope>NUCLEOTIDE SEQUENCE [LARGE SCALE GENOMIC DNA]</scope>
    <source>
        <strain evidence="3 4">ATCC 30220</strain>
    </source>
</reference>
<name>A0A0N1PDQ0_LEPSE</name>
<proteinExistence type="predicted"/>
<evidence type="ECO:0000313" key="4">
    <source>
        <dbReference type="Proteomes" id="UP000038009"/>
    </source>
</evidence>
<comment type="caution">
    <text evidence="3">The sequence shown here is derived from an EMBL/GenBank/DDBJ whole genome shotgun (WGS) entry which is preliminary data.</text>
</comment>